<dbReference type="InterPro" id="IPR021236">
    <property type="entry name" value="Uncharacterised_YfdX"/>
</dbReference>
<name>A0A6S6UAV3_9BACT</name>
<evidence type="ECO:0000256" key="1">
    <source>
        <dbReference type="SAM" id="SignalP"/>
    </source>
</evidence>
<feature type="chain" id="PRO_5028409765" description="YfdX protein" evidence="1">
    <location>
        <begin position="29"/>
        <end position="336"/>
    </location>
</feature>
<dbReference type="AlphaFoldDB" id="A0A6S6UAV3"/>
<evidence type="ECO:0000313" key="2">
    <source>
        <dbReference type="EMBL" id="CAA6825218.1"/>
    </source>
</evidence>
<proteinExistence type="predicted"/>
<dbReference type="EMBL" id="CACVAZ010000191">
    <property type="protein sequence ID" value="CAA6825218.1"/>
    <property type="molecule type" value="Genomic_DNA"/>
</dbReference>
<protein>
    <recommendedName>
        <fullName evidence="3">YfdX protein</fullName>
    </recommendedName>
</protein>
<evidence type="ECO:0008006" key="3">
    <source>
        <dbReference type="Google" id="ProtNLM"/>
    </source>
</evidence>
<sequence length="336" mass="37985">MKTMKINKTNKLSLITSLLLLANVTLYATENIESNFKSTTDTPIHNYYDFSSATHKISNEILDYYQSIGLKDYKSCQNTVKNQYQKLEKTPKEIFDGLNLTIDAIKALDNNNSTLAQKNLGEASAIFEKVFKANPELKMIPIDIDIKIEDHQVSNENVKAITENAIRMLKEHDTQEAIALLTNLKNQINITTLYLPMAFYEMGTKVATEALKKENKIEAMDALSLGFNSMIIEESIIPIALLESQSALLSASIIEKDDKEEALKWLDIAKSNLEQARLLGYTSKYNDDYQLLSNQIHSIAKEIKGKNEVEKLYDTLKNDYNKFLDKIIGDIPLIGA</sequence>
<organism evidence="2">
    <name type="scientific">uncultured Sulfurovum sp</name>
    <dbReference type="NCBI Taxonomy" id="269237"/>
    <lineage>
        <taxon>Bacteria</taxon>
        <taxon>Pseudomonadati</taxon>
        <taxon>Campylobacterota</taxon>
        <taxon>Epsilonproteobacteria</taxon>
        <taxon>Campylobacterales</taxon>
        <taxon>Sulfurovaceae</taxon>
        <taxon>Sulfurovum</taxon>
        <taxon>environmental samples</taxon>
    </lineage>
</organism>
<gene>
    <name evidence="2" type="ORF">HELGO_WM24534</name>
</gene>
<accession>A0A6S6UAV3</accession>
<reference evidence="2" key="1">
    <citation type="submission" date="2020-01" db="EMBL/GenBank/DDBJ databases">
        <authorList>
            <person name="Meier V. D."/>
            <person name="Meier V D."/>
        </authorList>
    </citation>
    <scope>NUCLEOTIDE SEQUENCE</scope>
    <source>
        <strain evidence="2">HLG_WM_MAG_02</strain>
    </source>
</reference>
<keyword evidence="1" id="KW-0732">Signal</keyword>
<dbReference type="Pfam" id="PF10938">
    <property type="entry name" value="YfdX"/>
    <property type="match status" value="1"/>
</dbReference>
<feature type="signal peptide" evidence="1">
    <location>
        <begin position="1"/>
        <end position="28"/>
    </location>
</feature>